<evidence type="ECO:0000313" key="4">
    <source>
        <dbReference type="EMBL" id="ACB85490.1"/>
    </source>
</evidence>
<sequence>MQLIKKLTQSSIFNIILLGLVIISLIAVYVIYQDLKEAEGVIASRVNNNLNDSIINLDQVVQNGQFALVTGDRDNQNKYLNKMDERAKEFETSIRDIPYYHTFNQEFGLIRREIDRLVYNTMLLTDWIEDEDLSGERKQLFNQVLEEYHELKEMFINLSESYSDGDQEQVDNLIDNLAERIEKDLYDYHYIKSKKDDEYEEKLQAEKEQIEEALSSSELEEQKKDKAKRLAEKHLQGQIDLKNYEYHGLNLIGGPRPQQYKIRYKNNSNKLELTLNVNDEVLAHRLEDTQTEEEQESMADKKDKEKNDKFEKDKAMAKAKQFLENNVSLSPQNLNLEGLKKDEDKLLVLYRKTIDGKLIQTATVSITISLSDGTIEGFNAYSLATEDIQEVENTLMELEKNYTDQEAKERLNPENELVGDGQLVFGYSDSLYWRFPVMRNDEHYYILIDASTGEEYSISKMDYFQVNGLKYRTKSNNF</sequence>
<reference evidence="4 5" key="2">
    <citation type="journal article" date="2011" name="J. Bacteriol.">
        <title>Complete genome sequence of the anaerobic, halophilic alkalithermophile Natranaerobius thermophilus JW/NM-WN-LF.</title>
        <authorList>
            <person name="Zhao B."/>
            <person name="Mesbah N.M."/>
            <person name="Dalin E."/>
            <person name="Goodwin L."/>
            <person name="Nolan M."/>
            <person name="Pitluck S."/>
            <person name="Chertkov O."/>
            <person name="Brettin T.S."/>
            <person name="Han J."/>
            <person name="Larimer F.W."/>
            <person name="Land M.L."/>
            <person name="Hauser L."/>
            <person name="Kyrpides N."/>
            <person name="Wiegel J."/>
        </authorList>
    </citation>
    <scope>NUCLEOTIDE SEQUENCE [LARGE SCALE GENOMIC DNA]</scope>
    <source>
        <strain evidence="5">ATCC BAA-1301 / DSM 18059 / JW/NM-WN-LF</strain>
    </source>
</reference>
<accession>B2A6F7</accession>
<dbReference type="EMBL" id="CP001034">
    <property type="protein sequence ID" value="ACB85490.1"/>
    <property type="molecule type" value="Genomic_DNA"/>
</dbReference>
<dbReference type="STRING" id="457570.Nther_1919"/>
<evidence type="ECO:0000256" key="1">
    <source>
        <dbReference type="SAM" id="Coils"/>
    </source>
</evidence>
<evidence type="ECO:0000313" key="5">
    <source>
        <dbReference type="Proteomes" id="UP000001683"/>
    </source>
</evidence>
<feature type="region of interest" description="Disordered" evidence="2">
    <location>
        <begin position="286"/>
        <end position="311"/>
    </location>
</feature>
<keyword evidence="1" id="KW-0175">Coiled coil</keyword>
<dbReference type="AlphaFoldDB" id="B2A6F7"/>
<keyword evidence="3" id="KW-1133">Transmembrane helix</keyword>
<proteinExistence type="predicted"/>
<dbReference type="HOGENOM" id="CLU_575967_0_0_9"/>
<name>B2A6F7_NATTJ</name>
<gene>
    <name evidence="4" type="ordered locus">Nther_1919</name>
</gene>
<evidence type="ECO:0000256" key="3">
    <source>
        <dbReference type="SAM" id="Phobius"/>
    </source>
</evidence>
<dbReference type="InParanoid" id="B2A6F7"/>
<dbReference type="Proteomes" id="UP000001683">
    <property type="component" value="Chromosome"/>
</dbReference>
<keyword evidence="5" id="KW-1185">Reference proteome</keyword>
<dbReference type="RefSeq" id="WP_012448352.1">
    <property type="nucleotide sequence ID" value="NC_010718.1"/>
</dbReference>
<feature type="compositionally biased region" description="Basic and acidic residues" evidence="2">
    <location>
        <begin position="298"/>
        <end position="311"/>
    </location>
</feature>
<reference evidence="4 5" key="1">
    <citation type="submission" date="2008-04" db="EMBL/GenBank/DDBJ databases">
        <title>Complete sequence of chromosome of Natranaerobius thermophilus JW/NM-WN-LF.</title>
        <authorList>
            <consortium name="US DOE Joint Genome Institute"/>
            <person name="Copeland A."/>
            <person name="Lucas S."/>
            <person name="Lapidus A."/>
            <person name="Glavina del Rio T."/>
            <person name="Dalin E."/>
            <person name="Tice H."/>
            <person name="Bruce D."/>
            <person name="Goodwin L."/>
            <person name="Pitluck S."/>
            <person name="Chertkov O."/>
            <person name="Brettin T."/>
            <person name="Detter J.C."/>
            <person name="Han C."/>
            <person name="Kuske C.R."/>
            <person name="Schmutz J."/>
            <person name="Larimer F."/>
            <person name="Land M."/>
            <person name="Hauser L."/>
            <person name="Kyrpides N."/>
            <person name="Lykidis A."/>
            <person name="Mesbah N.M."/>
            <person name="Wiegel J."/>
        </authorList>
    </citation>
    <scope>NUCLEOTIDE SEQUENCE [LARGE SCALE GENOMIC DNA]</scope>
    <source>
        <strain evidence="5">ATCC BAA-1301 / DSM 18059 / JW/NM-WN-LF</strain>
    </source>
</reference>
<feature type="coiled-coil region" evidence="1">
    <location>
        <begin position="381"/>
        <end position="408"/>
    </location>
</feature>
<feature type="transmembrane region" description="Helical" evidence="3">
    <location>
        <begin position="12"/>
        <end position="32"/>
    </location>
</feature>
<evidence type="ECO:0000256" key="2">
    <source>
        <dbReference type="SAM" id="MobiDB-lite"/>
    </source>
</evidence>
<dbReference type="KEGG" id="nth:Nther_1919"/>
<organism evidence="4 5">
    <name type="scientific">Natranaerobius thermophilus (strain ATCC BAA-1301 / DSM 18059 / JW/NM-WN-LF)</name>
    <dbReference type="NCBI Taxonomy" id="457570"/>
    <lineage>
        <taxon>Bacteria</taxon>
        <taxon>Bacillati</taxon>
        <taxon>Bacillota</taxon>
        <taxon>Clostridia</taxon>
        <taxon>Natranaerobiales</taxon>
        <taxon>Natranaerobiaceae</taxon>
        <taxon>Natranaerobius</taxon>
    </lineage>
</organism>
<dbReference type="OrthoDB" id="2372097at2"/>
<feature type="coiled-coil region" evidence="1">
    <location>
        <begin position="196"/>
        <end position="223"/>
    </location>
</feature>
<keyword evidence="3" id="KW-0472">Membrane</keyword>
<protein>
    <submittedName>
        <fullName evidence="4">Uncharacterized protein</fullName>
    </submittedName>
</protein>
<keyword evidence="3" id="KW-0812">Transmembrane</keyword>